<accession>A0AA36G907</accession>
<reference evidence="13" key="1">
    <citation type="submission" date="2023-06" db="EMBL/GenBank/DDBJ databases">
        <authorList>
            <person name="Delattre M."/>
        </authorList>
    </citation>
    <scope>NUCLEOTIDE SEQUENCE</scope>
    <source>
        <strain evidence="13">AF72</strain>
    </source>
</reference>
<keyword evidence="7" id="KW-0040">ANK repeat</keyword>
<name>A0AA36G907_9BILA</name>
<dbReference type="EMBL" id="CATQJA010002648">
    <property type="protein sequence ID" value="CAJ0576993.1"/>
    <property type="molecule type" value="Genomic_DNA"/>
</dbReference>
<feature type="domain" description="PARP catalytic" evidence="10">
    <location>
        <begin position="1949"/>
        <end position="2161"/>
    </location>
</feature>
<feature type="region of interest" description="Disordered" evidence="9">
    <location>
        <begin position="1"/>
        <end position="50"/>
    </location>
</feature>
<dbReference type="SUPFAM" id="SSF142921">
    <property type="entry name" value="WGR domain-like"/>
    <property type="match status" value="1"/>
</dbReference>
<dbReference type="InterPro" id="IPR036616">
    <property type="entry name" value="Poly(ADP-ribose)pol_reg_dom_sf"/>
</dbReference>
<feature type="repeat" description="ANK" evidence="7">
    <location>
        <begin position="1109"/>
        <end position="1141"/>
    </location>
</feature>
<evidence type="ECO:0000256" key="3">
    <source>
        <dbReference type="ARBA" id="ARBA00022679"/>
    </source>
</evidence>
<keyword evidence="4" id="KW-0548">Nucleotidyltransferase</keyword>
<dbReference type="SMART" id="SM00773">
    <property type="entry name" value="WGR"/>
    <property type="match status" value="1"/>
</dbReference>
<protein>
    <recommendedName>
        <fullName evidence="8">Poly [ADP-ribose] polymerase</fullName>
        <shortName evidence="8">PARP</shortName>
        <ecNumber evidence="8">2.4.2.-</ecNumber>
    </recommendedName>
</protein>
<keyword evidence="3 8" id="KW-0808">Transferase</keyword>
<comment type="subcellular location">
    <subcellularLocation>
        <location evidence="1">Nucleus</location>
    </subcellularLocation>
</comment>
<dbReference type="SUPFAM" id="SSF56399">
    <property type="entry name" value="ADP-ribosylation"/>
    <property type="match status" value="1"/>
</dbReference>
<keyword evidence="5 8" id="KW-0520">NAD</keyword>
<sequence length="2161" mass="242102">MATKVAKRSKGDPAIAARIKRERRQYKPFAYPTDTKTPAKKGKRKPEPTKAVRKVGNERLVERPGVREYKENPYVFGKDAPEFVSQSTLYRAAYRALKNKDMKTFRSLASEKNFDMSLLQQPFSYAFWECPAAAVYCSGDKKLIDEYLKELPKLEKIEREIFHEPNLLQRRTTGSRNFHMLGRATRQVQVSRGGREGNNALVDYETFPDNQRHNQAYSDIEIRALLSGLDYPTMDKLKNGKTTFELTSEMMVEMVRFGKRQAASDLIKLNHNWDVNELHKMTLEGGKLPDRILNISIKKKAQDNRAITPLHTAAINPDANYLKKLHAIEPNISITDIDNWTVAHYAAVCEGNGPLDYLITLNTPLVVMNKKEETPLHCAARAGRLNTVKTLLNWYANYEKQSAKTSGQTDEVDTDATATASKKAKALKTAQAKSVINYKDRRGYTALHLAVLWGHVDVVRHLLQHPKLDIEAQTSAGDKKLNALIIACGTGQLDMVKLLVEDGKALIESKDKLRRSPLLHAALNGQDHILSYLLKKGADMHKPDSSGNSPAHYAAAYGFLSTLQVLAEVDATCLSAKNDWQLTPLSVAYMKGHYGIVTWLLNGPYSANDNEGVTLIASLLSYYDEHFAQRLPEQIQFLTEKGADCSIPDGSGTTPMHIFATLKIPLCEKVTKKEVTRISIDQYRACIDRLLAAGGAVTAQHNEGATPFNIALASGNLILAEYLLSKAADLKSLLANDKVNLLELLIDIPLKIFGDKSCWPNDKSPLPGQYKIGPLLKQLISEVPAEIEKWIHHKFEDNTGTVINRLATKYLQTIVKEKSPENGALAKQMCAVLIDALRQLLAFKPDALIQTDAENLGPVPSLIHQTVSCHEKGELLELLLTSAIGQNRLEELLSIRDSELRTPLQKAIHLQDAKCVTRLLDVTKKEKCSAAVHNAIFQTWVEIDGQRISLAKTVLHLLVEAEMIEAFDHLDLDEAGWTATDRDTSMVLASHQENGDSGYHYACRKLNGKTITLLQKLRLPKQIGFGGRSPLHVAVDAERTYSADAFTEPIQYIAKNVDVNHRDNWGRTALHYAFMKLAGENPERCDPIAVVSLLLQKMNPEAIRCADRDGNTALHLAALRDANICAVTLIHHGSPVDGMNNEGNTPLGIALLRKWSQTALTLIQSKADIHKDVYGPVPEKPTTDVWAWITENKRPGVQLVINVPGMVVRNEWHSMVYVILDLLEKSPTTVGELATAALRNGQHNFAQYLLKLLESAIHEYQNKQNGPDFPLTQLLRAYVDGLGAFGQHPERVLNILLDFGIPWVTTDGDSEVVEILCKRGMWNVVEFLKRSHNGPQQWTRLSETTRAKALAGLIEYWIKQCPTPEIKAGIRTLGTERTFQHPTEYPKVALQGLPLTRDPPELEICTPMVRAIEAQKADLIVFLTQEAGCPLPPEALLLAVRTNQRQVVKAVCDGVVEKKAQQQEDTPMPSVFDASRFLPAITHNRKRAPATIPLFGFSKRQKADASDEEMDDESNSDESASEDEPEQEPQTAKKLAKLALKMKNKVKLDYIDAKHRNIFHYMVYPIGWENEELLQALYNTDKSKSLGLLKQKDIDGNTPLDLAAVGKQRKMYRAMAKLAGTTKNLSNTTPSSNKFEALKSSLNYDQDATDFLAKHWAQEEENKTKAERERPHPKSGYEKTGEIVYDDEAGQLYKVLLNKTDLQYGTFGFHNYYRMELLKRKDTDLYVLFTHWGRIGDPTGEFQCTPFSDLPKAAKEFKSVFRQKCGQDWGPLAQFQDLDKKYRLVEASPKAVVRLHKLPITLNTQTSGDQVYEFLRDITQVKSLANYMKQVCVGNVGSQSPLGGLSSEKVEKAREVLKEIVSLNEHINKLREDPNPDHDKLLTSLTQQRVLSSQFFTHIPLGGFEQTAVPIICDDETVKRCEQALVRLDEVEIATRLLCAASLRHLEWDSLRYVENAMECRLTPLTPQDHIAQRILQYIRQSMKAKVRGILIIESRQPGQLYAKHSDEEGQIYLWHGTKAVNLVSILKNGFHSEPSNALRCGQAYGKGVYFADSFAKSASYTHASSTGVQYTLLCKVAPGKIQKGTDFLFDHPRQFDFDTRFVAGTKGPDPSQSINFDGVVLPCGAHVAQKSESHWGAEWSEYIVRDTARTLPAFVIMWSS</sequence>
<dbReference type="InterPro" id="IPR002110">
    <property type="entry name" value="Ankyrin_rpt"/>
</dbReference>
<dbReference type="Pfam" id="PF00644">
    <property type="entry name" value="PARP"/>
    <property type="match status" value="1"/>
</dbReference>
<dbReference type="CDD" id="cd07997">
    <property type="entry name" value="WGR_PARP"/>
    <property type="match status" value="1"/>
</dbReference>
<dbReference type="EC" id="2.4.2.-" evidence="8"/>
<feature type="repeat" description="ANK" evidence="7">
    <location>
        <begin position="703"/>
        <end position="735"/>
    </location>
</feature>
<dbReference type="Pfam" id="PF12796">
    <property type="entry name" value="Ank_2"/>
    <property type="match status" value="3"/>
</dbReference>
<dbReference type="InterPro" id="IPR012317">
    <property type="entry name" value="Poly(ADP-ribose)pol_cat_dom"/>
</dbReference>
<dbReference type="PROSITE" id="PS51059">
    <property type="entry name" value="PARP_CATALYTIC"/>
    <property type="match status" value="1"/>
</dbReference>
<evidence type="ECO:0000259" key="11">
    <source>
        <dbReference type="PROSITE" id="PS51060"/>
    </source>
</evidence>
<evidence type="ECO:0000256" key="4">
    <source>
        <dbReference type="ARBA" id="ARBA00022695"/>
    </source>
</evidence>
<evidence type="ECO:0000256" key="6">
    <source>
        <dbReference type="ARBA" id="ARBA00023242"/>
    </source>
</evidence>
<dbReference type="GO" id="GO:0006302">
    <property type="term" value="P:double-strand break repair"/>
    <property type="evidence" value="ECO:0007669"/>
    <property type="project" value="TreeGrafter"/>
</dbReference>
<evidence type="ECO:0000256" key="9">
    <source>
        <dbReference type="SAM" id="MobiDB-lite"/>
    </source>
</evidence>
<dbReference type="Gene3D" id="3.90.228.10">
    <property type="match status" value="1"/>
</dbReference>
<evidence type="ECO:0000256" key="1">
    <source>
        <dbReference type="ARBA" id="ARBA00004123"/>
    </source>
</evidence>
<gene>
    <name evidence="13" type="ORF">MSPICULIGERA_LOCUS15273</name>
</gene>
<evidence type="ECO:0000256" key="7">
    <source>
        <dbReference type="PROSITE-ProRule" id="PRU00023"/>
    </source>
</evidence>
<dbReference type="InterPro" id="IPR050800">
    <property type="entry name" value="ARTD/PARP"/>
</dbReference>
<feature type="repeat" description="ANK" evidence="7">
    <location>
        <begin position="442"/>
        <end position="465"/>
    </location>
</feature>
<dbReference type="PANTHER" id="PTHR10459">
    <property type="entry name" value="DNA LIGASE"/>
    <property type="match status" value="1"/>
</dbReference>
<feature type="region of interest" description="Disordered" evidence="9">
    <location>
        <begin position="1659"/>
        <end position="1678"/>
    </location>
</feature>
<evidence type="ECO:0000259" key="10">
    <source>
        <dbReference type="PROSITE" id="PS51059"/>
    </source>
</evidence>
<feature type="repeat" description="ANK" evidence="7">
    <location>
        <begin position="371"/>
        <end position="403"/>
    </location>
</feature>
<comment type="caution">
    <text evidence="13">The sequence shown here is derived from an EMBL/GenBank/DDBJ whole genome shotgun (WGS) entry which is preliminary data.</text>
</comment>
<dbReference type="PANTHER" id="PTHR10459:SF117">
    <property type="entry name" value="POLY [ADP-RIBOSE] POLYMERASE TANKYRASE"/>
    <property type="match status" value="1"/>
</dbReference>
<evidence type="ECO:0000313" key="14">
    <source>
        <dbReference type="Proteomes" id="UP001177023"/>
    </source>
</evidence>
<dbReference type="PROSITE" id="PS51060">
    <property type="entry name" value="PARP_ALPHA_HD"/>
    <property type="match status" value="1"/>
</dbReference>
<keyword evidence="6" id="KW-0539">Nucleus</keyword>
<feature type="region of interest" description="Disordered" evidence="9">
    <location>
        <begin position="1499"/>
        <end position="1532"/>
    </location>
</feature>
<evidence type="ECO:0000313" key="13">
    <source>
        <dbReference type="EMBL" id="CAJ0576993.1"/>
    </source>
</evidence>
<feature type="non-terminal residue" evidence="13">
    <location>
        <position position="1"/>
    </location>
</feature>
<dbReference type="PROSITE" id="PS50088">
    <property type="entry name" value="ANK_REPEAT"/>
    <property type="match status" value="5"/>
</dbReference>
<evidence type="ECO:0000256" key="2">
    <source>
        <dbReference type="ARBA" id="ARBA00022676"/>
    </source>
</evidence>
<dbReference type="SMART" id="SM00248">
    <property type="entry name" value="ANK"/>
    <property type="match status" value="15"/>
</dbReference>
<dbReference type="InterPro" id="IPR008893">
    <property type="entry name" value="WGR_domain"/>
</dbReference>
<dbReference type="Proteomes" id="UP001177023">
    <property type="component" value="Unassembled WGS sequence"/>
</dbReference>
<feature type="repeat" description="ANK" evidence="7">
    <location>
        <begin position="513"/>
        <end position="545"/>
    </location>
</feature>
<feature type="domain" description="WGR" evidence="12">
    <location>
        <begin position="1680"/>
        <end position="1782"/>
    </location>
</feature>
<keyword evidence="14" id="KW-1185">Reference proteome</keyword>
<dbReference type="PROSITE" id="PS51977">
    <property type="entry name" value="WGR"/>
    <property type="match status" value="1"/>
</dbReference>
<evidence type="ECO:0000256" key="5">
    <source>
        <dbReference type="ARBA" id="ARBA00023027"/>
    </source>
</evidence>
<dbReference type="GO" id="GO:0070212">
    <property type="term" value="P:protein poly-ADP-ribosylation"/>
    <property type="evidence" value="ECO:0007669"/>
    <property type="project" value="TreeGrafter"/>
</dbReference>
<proteinExistence type="predicted"/>
<feature type="compositionally biased region" description="Acidic residues" evidence="9">
    <location>
        <begin position="1506"/>
        <end position="1527"/>
    </location>
</feature>
<dbReference type="Pfam" id="PF02877">
    <property type="entry name" value="PARP_reg"/>
    <property type="match status" value="1"/>
</dbReference>
<dbReference type="PROSITE" id="PS50297">
    <property type="entry name" value="ANK_REP_REGION"/>
    <property type="match status" value="4"/>
</dbReference>
<dbReference type="Gene3D" id="1.25.40.20">
    <property type="entry name" value="Ankyrin repeat-containing domain"/>
    <property type="match status" value="5"/>
</dbReference>
<evidence type="ECO:0000256" key="8">
    <source>
        <dbReference type="RuleBase" id="RU362114"/>
    </source>
</evidence>
<dbReference type="InterPro" id="IPR036770">
    <property type="entry name" value="Ankyrin_rpt-contain_sf"/>
</dbReference>
<dbReference type="GO" id="GO:1990404">
    <property type="term" value="F:NAD+-protein mono-ADP-ribosyltransferase activity"/>
    <property type="evidence" value="ECO:0007669"/>
    <property type="project" value="TreeGrafter"/>
</dbReference>
<dbReference type="SUPFAM" id="SSF47587">
    <property type="entry name" value="Domain of poly(ADP-ribose) polymerase"/>
    <property type="match status" value="1"/>
</dbReference>
<dbReference type="SUPFAM" id="SSF48403">
    <property type="entry name" value="Ankyrin repeat"/>
    <property type="match status" value="3"/>
</dbReference>
<keyword evidence="2 8" id="KW-0328">Glycosyltransferase</keyword>
<dbReference type="GO" id="GO:0016779">
    <property type="term" value="F:nucleotidyltransferase activity"/>
    <property type="evidence" value="ECO:0007669"/>
    <property type="project" value="UniProtKB-KW"/>
</dbReference>
<dbReference type="Pfam" id="PF05406">
    <property type="entry name" value="WGR"/>
    <property type="match status" value="1"/>
</dbReference>
<dbReference type="Pfam" id="PF00023">
    <property type="entry name" value="Ank"/>
    <property type="match status" value="1"/>
</dbReference>
<feature type="domain" description="PARP alpha-helical" evidence="11">
    <location>
        <begin position="1804"/>
        <end position="1939"/>
    </location>
</feature>
<dbReference type="GO" id="GO:0005730">
    <property type="term" value="C:nucleolus"/>
    <property type="evidence" value="ECO:0007669"/>
    <property type="project" value="TreeGrafter"/>
</dbReference>
<dbReference type="Gene3D" id="1.20.142.10">
    <property type="entry name" value="Poly(ADP-ribose) polymerase, regulatory domain"/>
    <property type="match status" value="1"/>
</dbReference>
<dbReference type="GO" id="GO:0003950">
    <property type="term" value="F:NAD+ poly-ADP-ribosyltransferase activity"/>
    <property type="evidence" value="ECO:0007669"/>
    <property type="project" value="UniProtKB-UniRule"/>
</dbReference>
<evidence type="ECO:0000259" key="12">
    <source>
        <dbReference type="PROSITE" id="PS51977"/>
    </source>
</evidence>
<organism evidence="13 14">
    <name type="scientific">Mesorhabditis spiculigera</name>
    <dbReference type="NCBI Taxonomy" id="96644"/>
    <lineage>
        <taxon>Eukaryota</taxon>
        <taxon>Metazoa</taxon>
        <taxon>Ecdysozoa</taxon>
        <taxon>Nematoda</taxon>
        <taxon>Chromadorea</taxon>
        <taxon>Rhabditida</taxon>
        <taxon>Rhabditina</taxon>
        <taxon>Rhabditomorpha</taxon>
        <taxon>Rhabditoidea</taxon>
        <taxon>Rhabditidae</taxon>
        <taxon>Mesorhabditinae</taxon>
        <taxon>Mesorhabditis</taxon>
    </lineage>
</organism>
<dbReference type="InterPro" id="IPR036930">
    <property type="entry name" value="WGR_dom_sf"/>
</dbReference>
<dbReference type="InterPro" id="IPR004102">
    <property type="entry name" value="Poly(ADP-ribose)pol_reg_dom"/>
</dbReference>